<accession>A0ABW5ART0</accession>
<proteinExistence type="predicted"/>
<organism evidence="2 3">
    <name type="scientific">Aquimarina celericrescens</name>
    <dbReference type="NCBI Taxonomy" id="1964542"/>
    <lineage>
        <taxon>Bacteria</taxon>
        <taxon>Pseudomonadati</taxon>
        <taxon>Bacteroidota</taxon>
        <taxon>Flavobacteriia</taxon>
        <taxon>Flavobacteriales</taxon>
        <taxon>Flavobacteriaceae</taxon>
        <taxon>Aquimarina</taxon>
    </lineage>
</organism>
<evidence type="ECO:0000313" key="3">
    <source>
        <dbReference type="Proteomes" id="UP001597344"/>
    </source>
</evidence>
<dbReference type="Proteomes" id="UP001597344">
    <property type="component" value="Unassembled WGS sequence"/>
</dbReference>
<feature type="compositionally biased region" description="Basic and acidic residues" evidence="1">
    <location>
        <begin position="74"/>
        <end position="89"/>
    </location>
</feature>
<keyword evidence="3" id="KW-1185">Reference proteome</keyword>
<dbReference type="EMBL" id="JBHUHY010000002">
    <property type="protein sequence ID" value="MFD2185693.1"/>
    <property type="molecule type" value="Genomic_DNA"/>
</dbReference>
<reference evidence="3" key="1">
    <citation type="journal article" date="2019" name="Int. J. Syst. Evol. Microbiol.">
        <title>The Global Catalogue of Microorganisms (GCM) 10K type strain sequencing project: providing services to taxonomists for standard genome sequencing and annotation.</title>
        <authorList>
            <consortium name="The Broad Institute Genomics Platform"/>
            <consortium name="The Broad Institute Genome Sequencing Center for Infectious Disease"/>
            <person name="Wu L."/>
            <person name="Ma J."/>
        </authorList>
    </citation>
    <scope>NUCLEOTIDE SEQUENCE [LARGE SCALE GENOMIC DNA]</scope>
    <source>
        <strain evidence="3">DT92</strain>
    </source>
</reference>
<evidence type="ECO:0000256" key="1">
    <source>
        <dbReference type="SAM" id="MobiDB-lite"/>
    </source>
</evidence>
<comment type="caution">
    <text evidence="2">The sequence shown here is derived from an EMBL/GenBank/DDBJ whole genome shotgun (WGS) entry which is preliminary data.</text>
</comment>
<gene>
    <name evidence="2" type="ORF">ACFSJT_02750</name>
</gene>
<dbReference type="RefSeq" id="WP_378318666.1">
    <property type="nucleotide sequence ID" value="NZ_JBHUHY010000002.1"/>
</dbReference>
<name>A0ABW5ART0_9FLAO</name>
<sequence length="89" mass="10411">MGKRVQQKNDDWLIDAEVQYKITSVHSRWEVSLIFIHIKDPKQILIQKIGDYQSERLAKIYAQNMQKTASRDPGGIKKVDKDAYHINNN</sequence>
<feature type="region of interest" description="Disordered" evidence="1">
    <location>
        <begin position="69"/>
        <end position="89"/>
    </location>
</feature>
<evidence type="ECO:0000313" key="2">
    <source>
        <dbReference type="EMBL" id="MFD2185693.1"/>
    </source>
</evidence>
<protein>
    <submittedName>
        <fullName evidence="2">Uncharacterized protein</fullName>
    </submittedName>
</protein>